<proteinExistence type="predicted"/>
<feature type="compositionally biased region" description="Pro residues" evidence="6">
    <location>
        <begin position="318"/>
        <end position="329"/>
    </location>
</feature>
<feature type="compositionally biased region" description="Basic and acidic residues" evidence="6">
    <location>
        <begin position="112"/>
        <end position="143"/>
    </location>
</feature>
<feature type="region of interest" description="Disordered" evidence="6">
    <location>
        <begin position="1040"/>
        <end position="1063"/>
    </location>
</feature>
<comment type="caution">
    <text evidence="8">The sequence shown here is derived from an EMBL/GenBank/DDBJ whole genome shotgun (WGS) entry which is preliminary data.</text>
</comment>
<feature type="region of interest" description="Disordered" evidence="6">
    <location>
        <begin position="157"/>
        <end position="523"/>
    </location>
</feature>
<sequence length="1191" mass="131599">MEKIEFRTVIKFLTKTVSTSKRKGETSFAIIAEPTTSRPSSPKSLPVEIRPGRVSPFKGRGFREETSRHNTPKTSAANSRSSSPPRRTNSLSRIDKMATTATLLPPPPAHRPPRDFLKENMEEVRELSELNREKNEADAEKKRMDEEIALLKEMGILDKKGEIKSRVNSRANSRSNSPPKINIRSRSNSPSAILHYENVAKGSSEYLNKDDGAPRPAVPHRSRLRSVSKSQPQSNNGSPKNSKIPQRQNSVSPTRSSSRQSTKQSLDRNLNRNQKYMSSSTSSIHETIRIGSQIHDKRTSQSTQHLSISPSHIKGKPPISPGKSGPPPSNKSINPKRLSPIVGTPNKSPIEDAKPGSAKASTKPVPATRKTAKTAGTTPATSKLNSRQPSRNASRDPSPEKRKTAVKNVSRPINSPTKPAAKASSTRTTQKPPVSNKVEPKKPVSRTNSVKNLSRVPSTKALNEKPPLSRQVSKKDLTEKSKSTSKINEVAAKKSSEKVSPKKSEETKTIEVSKKQEKDKENKIDANVGDDIIRQDNGTQYVKITNEKGEIVILTKKNVISMTTAAITSQPLEVVTTVTNQLPAAFEKAREKGIFERLSSKDSLVDRDEDKEAEEKMQKDEKKHAKTKTNQTIFTEDHVRLRPLQPPYNNPQVERVKQKIDCILKEPEISTENIVAAAKAKEAAKDVADKIKNTAKEVKTDVADSISAAKDEIKKVEKTSSEVRSEAAKIVDSIMTPVEQPKDIVEKSKDVKKTIEPIITVISEKKNEAKTEIIEKVNETLIQGGPELEVQSSNLSTPGTEKTTLHSKAAKGSASDQSHSNGGFPQSTSTTPKPPPRANRAQKDKSPQSSEEPNDQTQPAKPNICSRLMGKCKAKCCPCCTKAQDEDERETENEGETAEKKNFFKDMNCFKKKVTEEDVEISAGKGTTVEFEHEAKRKRKLRDILCACCRRRKVGDIEPPHHAEISPPVTSSDVVQETGCCGKRKEVERRDSILSDQAPSPLLSVFNAFVCLHYISCCNNRLGRWIRGACRRQSEQSSSRRTSLFSKNKSLSPTLPPEDTRKKLDPSLIEHTSVMRGAIPVLPAVLAYFCLICNICVPGLGTIFSGMFCLCFGIPRFGVHDSAKHRIGSFIINLLVGAGQLFTVLFCLVGWGWSIWWGVIMVKTSRKYSKLKEEAAQEAEAPPVSDNNHRT</sequence>
<feature type="compositionally biased region" description="Low complexity" evidence="6">
    <location>
        <begin position="247"/>
        <end position="264"/>
    </location>
</feature>
<feature type="compositionally biased region" description="Polar residues" evidence="6">
    <location>
        <begin position="445"/>
        <end position="461"/>
    </location>
</feature>
<dbReference type="PANTHER" id="PTHR21676">
    <property type="entry name" value="PROTEIN STUM"/>
    <property type="match status" value="1"/>
</dbReference>
<organism evidence="8 9">
    <name type="scientific">Euphydryas editha</name>
    <name type="common">Edith's checkerspot</name>
    <dbReference type="NCBI Taxonomy" id="104508"/>
    <lineage>
        <taxon>Eukaryota</taxon>
        <taxon>Metazoa</taxon>
        <taxon>Ecdysozoa</taxon>
        <taxon>Arthropoda</taxon>
        <taxon>Hexapoda</taxon>
        <taxon>Insecta</taxon>
        <taxon>Pterygota</taxon>
        <taxon>Neoptera</taxon>
        <taxon>Endopterygota</taxon>
        <taxon>Lepidoptera</taxon>
        <taxon>Glossata</taxon>
        <taxon>Ditrysia</taxon>
        <taxon>Papilionoidea</taxon>
        <taxon>Nymphalidae</taxon>
        <taxon>Nymphalinae</taxon>
        <taxon>Euphydryas</taxon>
    </lineage>
</organism>
<feature type="transmembrane region" description="Helical" evidence="7">
    <location>
        <begin position="1085"/>
        <end position="1115"/>
    </location>
</feature>
<keyword evidence="2 7" id="KW-0812">Transmembrane</keyword>
<evidence type="ECO:0000313" key="8">
    <source>
        <dbReference type="EMBL" id="CAH2098580.1"/>
    </source>
</evidence>
<evidence type="ECO:0000256" key="5">
    <source>
        <dbReference type="SAM" id="Coils"/>
    </source>
</evidence>
<feature type="compositionally biased region" description="Polar residues" evidence="6">
    <location>
        <begin position="411"/>
        <end position="433"/>
    </location>
</feature>
<feature type="compositionally biased region" description="Polar residues" evidence="6">
    <location>
        <begin position="300"/>
        <end position="310"/>
    </location>
</feature>
<feature type="compositionally biased region" description="Polar residues" evidence="6">
    <location>
        <begin position="1042"/>
        <end position="1053"/>
    </location>
</feature>
<feature type="compositionally biased region" description="Polar residues" evidence="6">
    <location>
        <begin position="382"/>
        <end position="392"/>
    </location>
</feature>
<evidence type="ECO:0000256" key="3">
    <source>
        <dbReference type="ARBA" id="ARBA00022989"/>
    </source>
</evidence>
<evidence type="ECO:0000256" key="1">
    <source>
        <dbReference type="ARBA" id="ARBA00004141"/>
    </source>
</evidence>
<dbReference type="Pfam" id="PF15795">
    <property type="entry name" value="Spec3"/>
    <property type="match status" value="1"/>
</dbReference>
<feature type="compositionally biased region" description="Basic and acidic residues" evidence="6">
    <location>
        <begin position="491"/>
        <end position="523"/>
    </location>
</feature>
<feature type="region of interest" description="Disordered" evidence="6">
    <location>
        <begin position="788"/>
        <end position="863"/>
    </location>
</feature>
<dbReference type="GO" id="GO:0050954">
    <property type="term" value="P:sensory perception of mechanical stimulus"/>
    <property type="evidence" value="ECO:0007669"/>
    <property type="project" value="TreeGrafter"/>
</dbReference>
<feature type="compositionally biased region" description="Polar residues" evidence="6">
    <location>
        <begin position="271"/>
        <end position="285"/>
    </location>
</feature>
<accession>A0AAU9ULP1</accession>
<evidence type="ECO:0008006" key="10">
    <source>
        <dbReference type="Google" id="ProtNLM"/>
    </source>
</evidence>
<feature type="coiled-coil region" evidence="5">
    <location>
        <begin position="677"/>
        <end position="726"/>
    </location>
</feature>
<dbReference type="AlphaFoldDB" id="A0AAU9ULP1"/>
<feature type="compositionally biased region" description="Low complexity" evidence="6">
    <location>
        <begin position="366"/>
        <end position="381"/>
    </location>
</feature>
<evidence type="ECO:0000256" key="4">
    <source>
        <dbReference type="ARBA" id="ARBA00023136"/>
    </source>
</evidence>
<dbReference type="GO" id="GO:0071683">
    <property type="term" value="C:sensory dendrite"/>
    <property type="evidence" value="ECO:0007669"/>
    <property type="project" value="TreeGrafter"/>
</dbReference>
<feature type="region of interest" description="Disordered" evidence="6">
    <location>
        <begin position="605"/>
        <end position="630"/>
    </location>
</feature>
<keyword evidence="5" id="KW-0175">Coiled coil</keyword>
<protein>
    <recommendedName>
        <fullName evidence="10">Protein stum</fullName>
    </recommendedName>
</protein>
<evidence type="ECO:0000256" key="2">
    <source>
        <dbReference type="ARBA" id="ARBA00022692"/>
    </source>
</evidence>
<feature type="compositionally biased region" description="Low complexity" evidence="6">
    <location>
        <begin position="74"/>
        <end position="103"/>
    </location>
</feature>
<dbReference type="InterPro" id="IPR026673">
    <property type="entry name" value="SPEC3/Stum"/>
</dbReference>
<dbReference type="GO" id="GO:0042330">
    <property type="term" value="P:taxis"/>
    <property type="evidence" value="ECO:0007669"/>
    <property type="project" value="TreeGrafter"/>
</dbReference>
<keyword evidence="3 7" id="KW-1133">Transmembrane helix</keyword>
<feature type="compositionally biased region" description="Polar residues" evidence="6">
    <location>
        <begin position="790"/>
        <end position="802"/>
    </location>
</feature>
<feature type="transmembrane region" description="Helical" evidence="7">
    <location>
        <begin position="1127"/>
        <end position="1153"/>
    </location>
</feature>
<feature type="compositionally biased region" description="Polar residues" evidence="6">
    <location>
        <begin position="34"/>
        <end position="43"/>
    </location>
</feature>
<feature type="compositionally biased region" description="Polar residues" evidence="6">
    <location>
        <begin position="814"/>
        <end position="824"/>
    </location>
</feature>
<feature type="compositionally biased region" description="Basic and acidic residues" evidence="6">
    <location>
        <begin position="393"/>
        <end position="403"/>
    </location>
</feature>
<feature type="compositionally biased region" description="Basic and acidic residues" evidence="6">
    <location>
        <begin position="473"/>
        <end position="482"/>
    </location>
</feature>
<dbReference type="Proteomes" id="UP001153954">
    <property type="component" value="Unassembled WGS sequence"/>
</dbReference>
<feature type="compositionally biased region" description="Polar residues" evidence="6">
    <location>
        <begin position="227"/>
        <end position="246"/>
    </location>
</feature>
<gene>
    <name evidence="8" type="ORF">EEDITHA_LOCUS13680</name>
</gene>
<comment type="subcellular location">
    <subcellularLocation>
        <location evidence="1">Membrane</location>
        <topology evidence="1">Multi-pass membrane protein</topology>
    </subcellularLocation>
</comment>
<evidence type="ECO:0000256" key="6">
    <source>
        <dbReference type="SAM" id="MobiDB-lite"/>
    </source>
</evidence>
<dbReference type="EMBL" id="CAKOGL010000020">
    <property type="protein sequence ID" value="CAH2098580.1"/>
    <property type="molecule type" value="Genomic_DNA"/>
</dbReference>
<name>A0AAU9ULP1_EUPED</name>
<reference evidence="8" key="1">
    <citation type="submission" date="2022-03" db="EMBL/GenBank/DDBJ databases">
        <authorList>
            <person name="Tunstrom K."/>
        </authorList>
    </citation>
    <scope>NUCLEOTIDE SEQUENCE</scope>
</reference>
<keyword evidence="9" id="KW-1185">Reference proteome</keyword>
<evidence type="ECO:0000256" key="7">
    <source>
        <dbReference type="SAM" id="Phobius"/>
    </source>
</evidence>
<dbReference type="GO" id="GO:0016020">
    <property type="term" value="C:membrane"/>
    <property type="evidence" value="ECO:0007669"/>
    <property type="project" value="UniProtKB-SubCell"/>
</dbReference>
<feature type="region of interest" description="Disordered" evidence="6">
    <location>
        <begin position="17"/>
        <end position="143"/>
    </location>
</feature>
<evidence type="ECO:0000313" key="9">
    <source>
        <dbReference type="Proteomes" id="UP001153954"/>
    </source>
</evidence>
<dbReference type="GO" id="GO:0019230">
    <property type="term" value="P:proprioception"/>
    <property type="evidence" value="ECO:0007669"/>
    <property type="project" value="TreeGrafter"/>
</dbReference>
<feature type="compositionally biased region" description="Polar residues" evidence="6">
    <location>
        <begin position="847"/>
        <end position="860"/>
    </location>
</feature>
<dbReference type="PANTHER" id="PTHR21676:SF6">
    <property type="entry name" value="PROTEIN STUM"/>
    <property type="match status" value="1"/>
</dbReference>
<feature type="compositionally biased region" description="Low complexity" evidence="6">
    <location>
        <begin position="166"/>
        <end position="177"/>
    </location>
</feature>
<keyword evidence="4 7" id="KW-0472">Membrane</keyword>
<feature type="compositionally biased region" description="Basic and acidic residues" evidence="6">
    <location>
        <begin position="605"/>
        <end position="623"/>
    </location>
</feature>